<sequence>MVRWWPPVGVAAMALLGWSVGTGSTPVDDWFQRARGGGLAWLLFFTDQRTVAVILLGALAFTIYRQRWPLAVLIVVTPVVAVWLSRVFKEWFGREKDGAVAYPSGHTTLMVVALGLVILLVGARLWIVIAATVWALLGMLGQAVTYHYFTDAIGGLLLGSSLVCVVAVLCRSILLTGSQGHAMLPER</sequence>
<evidence type="ECO:0000256" key="1">
    <source>
        <dbReference type="SAM" id="Phobius"/>
    </source>
</evidence>
<dbReference type="SUPFAM" id="SSF48317">
    <property type="entry name" value="Acid phosphatase/Vanadium-dependent haloperoxidase"/>
    <property type="match status" value="1"/>
</dbReference>
<dbReference type="EMBL" id="FLQS01000032">
    <property type="protein sequence ID" value="SBS76930.1"/>
    <property type="molecule type" value="Genomic_DNA"/>
</dbReference>
<name>A0A1Y5PHK4_9MYCO</name>
<feature type="transmembrane region" description="Helical" evidence="1">
    <location>
        <begin position="68"/>
        <end position="88"/>
    </location>
</feature>
<accession>A0A1Y5PHK4</accession>
<gene>
    <name evidence="2" type="ORF">MHPYR_380069</name>
</gene>
<evidence type="ECO:0000313" key="2">
    <source>
        <dbReference type="EMBL" id="SBS76930.1"/>
    </source>
</evidence>
<dbReference type="Gene3D" id="1.20.144.10">
    <property type="entry name" value="Phosphatidic acid phosphatase type 2/haloperoxidase"/>
    <property type="match status" value="1"/>
</dbReference>
<keyword evidence="1" id="KW-1133">Transmembrane helix</keyword>
<feature type="transmembrane region" description="Helical" evidence="1">
    <location>
        <begin position="128"/>
        <end position="149"/>
    </location>
</feature>
<keyword evidence="1" id="KW-0812">Transmembrane</keyword>
<feature type="transmembrane region" description="Helical" evidence="1">
    <location>
        <begin position="100"/>
        <end position="121"/>
    </location>
</feature>
<organism evidence="2">
    <name type="scientific">uncultured Mycobacterium sp</name>
    <dbReference type="NCBI Taxonomy" id="171292"/>
    <lineage>
        <taxon>Bacteria</taxon>
        <taxon>Bacillati</taxon>
        <taxon>Actinomycetota</taxon>
        <taxon>Actinomycetes</taxon>
        <taxon>Mycobacteriales</taxon>
        <taxon>Mycobacteriaceae</taxon>
        <taxon>Mycobacterium</taxon>
        <taxon>environmental samples</taxon>
    </lineage>
</organism>
<reference evidence="2" key="1">
    <citation type="submission" date="2016-03" db="EMBL/GenBank/DDBJ databases">
        <authorList>
            <person name="Ploux O."/>
        </authorList>
    </citation>
    <scope>NUCLEOTIDE SEQUENCE</scope>
    <source>
        <strain evidence="2">UC10</strain>
    </source>
</reference>
<proteinExistence type="predicted"/>
<keyword evidence="1" id="KW-0472">Membrane</keyword>
<feature type="transmembrane region" description="Helical" evidence="1">
    <location>
        <begin position="155"/>
        <end position="174"/>
    </location>
</feature>
<dbReference type="InterPro" id="IPR036938">
    <property type="entry name" value="PAP2/HPO_sf"/>
</dbReference>
<protein>
    <submittedName>
        <fullName evidence="2">Phosphoesterase PA-phosphatase related protein</fullName>
    </submittedName>
</protein>
<dbReference type="AlphaFoldDB" id="A0A1Y5PHK4"/>
<feature type="transmembrane region" description="Helical" evidence="1">
    <location>
        <begin position="39"/>
        <end position="61"/>
    </location>
</feature>